<evidence type="ECO:0008006" key="3">
    <source>
        <dbReference type="Google" id="ProtNLM"/>
    </source>
</evidence>
<organism evidence="1 2">
    <name type="scientific">Flammeovirga kamogawensis</name>
    <dbReference type="NCBI Taxonomy" id="373891"/>
    <lineage>
        <taxon>Bacteria</taxon>
        <taxon>Pseudomonadati</taxon>
        <taxon>Bacteroidota</taxon>
        <taxon>Cytophagia</taxon>
        <taxon>Cytophagales</taxon>
        <taxon>Flammeovirgaceae</taxon>
        <taxon>Flammeovirga</taxon>
    </lineage>
</organism>
<name>A0ABX8GZ04_9BACT</name>
<proteinExistence type="predicted"/>
<accession>A0ABX8GZ04</accession>
<dbReference type="EMBL" id="CP076128">
    <property type="protein sequence ID" value="QWG08848.1"/>
    <property type="molecule type" value="Genomic_DNA"/>
</dbReference>
<evidence type="ECO:0000313" key="2">
    <source>
        <dbReference type="Proteomes" id="UP000682802"/>
    </source>
</evidence>
<keyword evidence="2" id="KW-1185">Reference proteome</keyword>
<reference evidence="1 2" key="1">
    <citation type="submission" date="2021-05" db="EMBL/GenBank/DDBJ databases">
        <title>Comparative genomic studies on the polysaccharide-degrading batcterial strains of the Flammeovirga genus.</title>
        <authorList>
            <person name="Zewei F."/>
            <person name="Zheng Z."/>
            <person name="Yu L."/>
            <person name="Ruyue G."/>
            <person name="Yanhong M."/>
            <person name="Yuanyuan C."/>
            <person name="Jingyan G."/>
            <person name="Wenjun H."/>
        </authorList>
    </citation>
    <scope>NUCLEOTIDE SEQUENCE [LARGE SCALE GENOMIC DNA]</scope>
    <source>
        <strain evidence="1 2">YS10</strain>
    </source>
</reference>
<protein>
    <recommendedName>
        <fullName evidence="3">Lipocalin-like domain-containing protein</fullName>
    </recommendedName>
</protein>
<dbReference type="RefSeq" id="WP_144072756.1">
    <property type="nucleotide sequence ID" value="NZ_CP076128.1"/>
</dbReference>
<dbReference type="Proteomes" id="UP000682802">
    <property type="component" value="Chromosome 1"/>
</dbReference>
<evidence type="ECO:0000313" key="1">
    <source>
        <dbReference type="EMBL" id="QWG08848.1"/>
    </source>
</evidence>
<sequence length="159" mass="18309">MRYAIKYLLLCFLFFNCSPEQKSEALSSKIEGTWKLISAKTIVGKDTTVKDFTKDIDGIKIIGKSHFSFFQHDKLKGEGDNAKFSAGAGIYKLDGNKYTEHLEYCTGRKWEDNTFEFTLEIQNDSLYQIGREKIPELNVDRIIIEKYVLISTETTQNQI</sequence>
<gene>
    <name evidence="1" type="ORF">KM029_07875</name>
</gene>